<evidence type="ECO:0000313" key="7">
    <source>
        <dbReference type="Proteomes" id="UP001597048"/>
    </source>
</evidence>
<dbReference type="SUPFAM" id="SSF111369">
    <property type="entry name" value="HlyD-like secretion proteins"/>
    <property type="match status" value="1"/>
</dbReference>
<keyword evidence="3" id="KW-0732">Signal</keyword>
<dbReference type="EMBL" id="JBHTJS010000041">
    <property type="protein sequence ID" value="MFD1008765.1"/>
    <property type="molecule type" value="Genomic_DNA"/>
</dbReference>
<feature type="domain" description="Multidrug resistance protein MdtA-like barrel-sandwich hybrid" evidence="5">
    <location>
        <begin position="66"/>
        <end position="191"/>
    </location>
</feature>
<dbReference type="PANTHER" id="PTHR30158:SF3">
    <property type="entry name" value="MULTIDRUG EFFLUX PUMP SUBUNIT ACRA-RELATED"/>
    <property type="match status" value="1"/>
</dbReference>
<organism evidence="6 7">
    <name type="scientific">Oceanisphaera ostreae</name>
    <dbReference type="NCBI Taxonomy" id="914151"/>
    <lineage>
        <taxon>Bacteria</taxon>
        <taxon>Pseudomonadati</taxon>
        <taxon>Pseudomonadota</taxon>
        <taxon>Gammaproteobacteria</taxon>
        <taxon>Aeromonadales</taxon>
        <taxon>Aeromonadaceae</taxon>
        <taxon>Oceanisphaera</taxon>
    </lineage>
</organism>
<dbReference type="PANTHER" id="PTHR30158">
    <property type="entry name" value="ACRA/E-RELATED COMPONENT OF DRUG EFFLUX TRANSPORTER"/>
    <property type="match status" value="1"/>
</dbReference>
<dbReference type="Proteomes" id="UP001597048">
    <property type="component" value="Unassembled WGS sequence"/>
</dbReference>
<feature type="chain" id="PRO_5045300088" evidence="3">
    <location>
        <begin position="22"/>
        <end position="197"/>
    </location>
</feature>
<reference evidence="7" key="1">
    <citation type="journal article" date="2019" name="Int. J. Syst. Evol. Microbiol.">
        <title>The Global Catalogue of Microorganisms (GCM) 10K type strain sequencing project: providing services to taxonomists for standard genome sequencing and annotation.</title>
        <authorList>
            <consortium name="The Broad Institute Genomics Platform"/>
            <consortium name="The Broad Institute Genome Sequencing Center for Infectious Disease"/>
            <person name="Wu L."/>
            <person name="Ma J."/>
        </authorList>
    </citation>
    <scope>NUCLEOTIDE SEQUENCE [LARGE SCALE GENOMIC DNA]</scope>
    <source>
        <strain evidence="7">CCUG 60525</strain>
    </source>
</reference>
<evidence type="ECO:0000256" key="2">
    <source>
        <dbReference type="ARBA" id="ARBA00009477"/>
    </source>
</evidence>
<feature type="signal peptide" evidence="3">
    <location>
        <begin position="1"/>
        <end position="21"/>
    </location>
</feature>
<dbReference type="Gene3D" id="2.40.50.100">
    <property type="match status" value="1"/>
</dbReference>
<evidence type="ECO:0000259" key="4">
    <source>
        <dbReference type="Pfam" id="PF25876"/>
    </source>
</evidence>
<dbReference type="Pfam" id="PF25876">
    <property type="entry name" value="HH_MFP_RND"/>
    <property type="match status" value="1"/>
</dbReference>
<comment type="similarity">
    <text evidence="2">Belongs to the membrane fusion protein (MFP) (TC 8.A.1) family.</text>
</comment>
<dbReference type="InterPro" id="IPR058624">
    <property type="entry name" value="MdtA-like_HH"/>
</dbReference>
<sequence>MHILRRSVLLRLLVMAGFVPALYGCEGQSDPAPPAPPVVEVTAYTVESTQVPVIEELNGRVVAAVTAEIRPQIGGIVRKRLFTEGSEVKAGQVLYEIDPTSAQITVSGAQATLASANVALASAKAKTTRYRELVRIEAVSRESAEEAEAAYKQASLAVVSAEAALKAANISLAYANVTSPIDGRIGRSSVSHLYSGT</sequence>
<protein>
    <submittedName>
        <fullName evidence="6">Efflux RND transporter periplasmic adaptor subunit</fullName>
    </submittedName>
</protein>
<evidence type="ECO:0000256" key="1">
    <source>
        <dbReference type="ARBA" id="ARBA00004519"/>
    </source>
</evidence>
<dbReference type="RefSeq" id="WP_379558744.1">
    <property type="nucleotide sequence ID" value="NZ_JBHTJS010000041.1"/>
</dbReference>
<evidence type="ECO:0000313" key="6">
    <source>
        <dbReference type="EMBL" id="MFD1008765.1"/>
    </source>
</evidence>
<comment type="subcellular location">
    <subcellularLocation>
        <location evidence="1">Cell inner membrane</location>
        <topology evidence="1">Lipid-anchor</topology>
    </subcellularLocation>
</comment>
<dbReference type="Gene3D" id="1.10.287.470">
    <property type="entry name" value="Helix hairpin bin"/>
    <property type="match status" value="1"/>
</dbReference>
<dbReference type="InterPro" id="IPR058625">
    <property type="entry name" value="MdtA-like_BSH"/>
</dbReference>
<evidence type="ECO:0000259" key="5">
    <source>
        <dbReference type="Pfam" id="PF25917"/>
    </source>
</evidence>
<dbReference type="PROSITE" id="PS51257">
    <property type="entry name" value="PROKAR_LIPOPROTEIN"/>
    <property type="match status" value="1"/>
</dbReference>
<name>A0ABW3KHY4_9GAMM</name>
<comment type="caution">
    <text evidence="6">The sequence shown here is derived from an EMBL/GenBank/DDBJ whole genome shotgun (WGS) entry which is preliminary data.</text>
</comment>
<keyword evidence="7" id="KW-1185">Reference proteome</keyword>
<dbReference type="NCBIfam" id="TIGR01730">
    <property type="entry name" value="RND_mfp"/>
    <property type="match status" value="1"/>
</dbReference>
<dbReference type="Pfam" id="PF25917">
    <property type="entry name" value="BSH_RND"/>
    <property type="match status" value="1"/>
</dbReference>
<evidence type="ECO:0000256" key="3">
    <source>
        <dbReference type="SAM" id="SignalP"/>
    </source>
</evidence>
<proteinExistence type="inferred from homology"/>
<feature type="domain" description="Multidrug resistance protein MdtA-like alpha-helical hairpin" evidence="4">
    <location>
        <begin position="108"/>
        <end position="175"/>
    </location>
</feature>
<gene>
    <name evidence="6" type="ORF">ACFQ1C_11420</name>
</gene>
<dbReference type="InterPro" id="IPR006143">
    <property type="entry name" value="RND_pump_MFP"/>
</dbReference>
<accession>A0ABW3KHY4</accession>